<dbReference type="Proteomes" id="UP000223982">
    <property type="component" value="Unassembled WGS sequence"/>
</dbReference>
<reference evidence="1 2" key="1">
    <citation type="submission" date="2017-02" db="EMBL/GenBank/DDBJ databases">
        <title>Prevalence of linear plasmids in Propionibacterium acnes isolates obtained from cancerous prostatic tissue.</title>
        <authorList>
            <person name="Davidsson S."/>
            <person name="Bruggemann H."/>
        </authorList>
    </citation>
    <scope>NUCLEOTIDE SEQUENCE [LARGE SCALE GENOMIC DNA]</scope>
    <source>
        <strain evidence="1 2">09-9</strain>
    </source>
</reference>
<dbReference type="AlphaFoldDB" id="A0AA44U593"/>
<name>A0AA44U593_CUTAC</name>
<evidence type="ECO:0000313" key="2">
    <source>
        <dbReference type="Proteomes" id="UP000223982"/>
    </source>
</evidence>
<evidence type="ECO:0000313" key="1">
    <source>
        <dbReference type="EMBL" id="PHJ27692.1"/>
    </source>
</evidence>
<comment type="caution">
    <text evidence="1">The sequence shown here is derived from an EMBL/GenBank/DDBJ whole genome shotgun (WGS) entry which is preliminary data.</text>
</comment>
<accession>A0AA44U593</accession>
<gene>
    <name evidence="1" type="ORF">APS60_07295</name>
</gene>
<protein>
    <submittedName>
        <fullName evidence="1">Uncharacterized protein</fullName>
    </submittedName>
</protein>
<dbReference type="EMBL" id="LKVB01000004">
    <property type="protein sequence ID" value="PHJ27692.1"/>
    <property type="molecule type" value="Genomic_DNA"/>
</dbReference>
<proteinExistence type="predicted"/>
<sequence>MRRPYCQLCYSFSQQLAVPLVRDLTWEIHDDAHEMMSEHQMQAGRECNATINTVDTAWQKTCYADG</sequence>
<organism evidence="1 2">
    <name type="scientific">Cutibacterium acnes</name>
    <name type="common">Propionibacterium acnes</name>
    <dbReference type="NCBI Taxonomy" id="1747"/>
    <lineage>
        <taxon>Bacteria</taxon>
        <taxon>Bacillati</taxon>
        <taxon>Actinomycetota</taxon>
        <taxon>Actinomycetes</taxon>
        <taxon>Propionibacteriales</taxon>
        <taxon>Propionibacteriaceae</taxon>
        <taxon>Cutibacterium</taxon>
    </lineage>
</organism>